<name>A0A290HW88_9BACT</name>
<proteinExistence type="inferred from homology"/>
<dbReference type="GO" id="GO:0006508">
    <property type="term" value="P:proteolysis"/>
    <property type="evidence" value="ECO:0007669"/>
    <property type="project" value="UniProtKB-KW"/>
</dbReference>
<dbReference type="GO" id="GO:0008234">
    <property type="term" value="F:cysteine-type peptidase activity"/>
    <property type="evidence" value="ECO:0007669"/>
    <property type="project" value="UniProtKB-KW"/>
</dbReference>
<keyword evidence="5" id="KW-0732">Signal</keyword>
<accession>A0A290HW88</accession>
<dbReference type="SUPFAM" id="SSF54001">
    <property type="entry name" value="Cysteine proteinases"/>
    <property type="match status" value="1"/>
</dbReference>
<dbReference type="InterPro" id="IPR038765">
    <property type="entry name" value="Papain-like_cys_pep_sf"/>
</dbReference>
<dbReference type="AlphaFoldDB" id="A0A290HW88"/>
<dbReference type="PROSITE" id="PS51257">
    <property type="entry name" value="PROKAR_LIPOPROTEIN"/>
    <property type="match status" value="1"/>
</dbReference>
<dbReference type="RefSeq" id="WP_096046859.1">
    <property type="nucleotide sequence ID" value="NZ_CP023275.1"/>
</dbReference>
<evidence type="ECO:0000256" key="3">
    <source>
        <dbReference type="ARBA" id="ARBA00022801"/>
    </source>
</evidence>
<dbReference type="InterPro" id="IPR000064">
    <property type="entry name" value="NLP_P60_dom"/>
</dbReference>
<keyword evidence="2" id="KW-0645">Protease</keyword>
<dbReference type="Proteomes" id="UP000217349">
    <property type="component" value="Chromosome"/>
</dbReference>
<reference evidence="8" key="1">
    <citation type="submission" date="2017-09" db="EMBL/GenBank/DDBJ databases">
        <title>The complete genome of Sulfurospirillum sp. JPD-1.</title>
        <authorList>
            <person name="Goris T."/>
        </authorList>
    </citation>
    <scope>NUCLEOTIDE SEQUENCE [LARGE SCALE GENOMIC DNA]</scope>
    <source>
        <strain evidence="8">JPD-1</strain>
    </source>
</reference>
<feature type="domain" description="NlpC/P60" evidence="6">
    <location>
        <begin position="52"/>
        <end position="168"/>
    </location>
</feature>
<gene>
    <name evidence="7" type="ORF">SJPD1_1815</name>
</gene>
<dbReference type="EMBL" id="CP023275">
    <property type="protein sequence ID" value="ATB69920.1"/>
    <property type="molecule type" value="Genomic_DNA"/>
</dbReference>
<comment type="similarity">
    <text evidence="1">Belongs to the peptidase C40 family.</text>
</comment>
<dbReference type="Gene3D" id="3.90.1720.10">
    <property type="entry name" value="endopeptidase domain like (from Nostoc punctiforme)"/>
    <property type="match status" value="1"/>
</dbReference>
<evidence type="ECO:0000256" key="5">
    <source>
        <dbReference type="SAM" id="SignalP"/>
    </source>
</evidence>
<organism evidence="7 8">
    <name type="scientific">Sulfurospirillum diekertiae</name>
    <dbReference type="NCBI Taxonomy" id="1854492"/>
    <lineage>
        <taxon>Bacteria</taxon>
        <taxon>Pseudomonadati</taxon>
        <taxon>Campylobacterota</taxon>
        <taxon>Epsilonproteobacteria</taxon>
        <taxon>Campylobacterales</taxon>
        <taxon>Sulfurospirillaceae</taxon>
        <taxon>Sulfurospirillum</taxon>
    </lineage>
</organism>
<evidence type="ECO:0000313" key="8">
    <source>
        <dbReference type="Proteomes" id="UP000217349"/>
    </source>
</evidence>
<evidence type="ECO:0000256" key="1">
    <source>
        <dbReference type="ARBA" id="ARBA00007074"/>
    </source>
</evidence>
<evidence type="ECO:0000313" key="7">
    <source>
        <dbReference type="EMBL" id="ATB69920.1"/>
    </source>
</evidence>
<evidence type="ECO:0000259" key="6">
    <source>
        <dbReference type="Pfam" id="PF00877"/>
    </source>
</evidence>
<dbReference type="KEGG" id="sulj:SJPD1_1815"/>
<dbReference type="OrthoDB" id="5338761at2"/>
<evidence type="ECO:0000256" key="4">
    <source>
        <dbReference type="ARBA" id="ARBA00022807"/>
    </source>
</evidence>
<feature type="chain" id="PRO_5012741852" description="NlpC/P60 domain-containing protein" evidence="5">
    <location>
        <begin position="22"/>
        <end position="206"/>
    </location>
</feature>
<feature type="signal peptide" evidence="5">
    <location>
        <begin position="1"/>
        <end position="21"/>
    </location>
</feature>
<keyword evidence="4" id="KW-0788">Thiol protease</keyword>
<evidence type="ECO:0000256" key="2">
    <source>
        <dbReference type="ARBA" id="ARBA00022670"/>
    </source>
</evidence>
<dbReference type="Pfam" id="PF00877">
    <property type="entry name" value="NLPC_P60"/>
    <property type="match status" value="1"/>
</dbReference>
<sequence>MRSYLLALCACLFLLSGCAQKEFTQNAPELPQVKDDMPKRQEIIQNALKHQNKKDGADCSGFVNLVNKESIQPYFTTAELNDYFEDARRSLAIYNLLEDQQRLYQEKPKVGDLIFFANTVKQYSRAKKSIDNITHIGIITKVDPDETVYFIHHTKGKNLISQMNLNYPTVTTYNTKVVNSYMEKCPKDEGHKCLAPAYFSAYGSIK</sequence>
<protein>
    <recommendedName>
        <fullName evidence="6">NlpC/P60 domain-containing protein</fullName>
    </recommendedName>
</protein>
<keyword evidence="3" id="KW-0378">Hydrolase</keyword>